<feature type="repeat" description="WD" evidence="3">
    <location>
        <begin position="88"/>
        <end position="129"/>
    </location>
</feature>
<dbReference type="EMBL" id="QMEB01000069">
    <property type="protein sequence ID" value="NMG19984.1"/>
    <property type="molecule type" value="Genomic_DNA"/>
</dbReference>
<organism evidence="4 5">
    <name type="scientific">Brasilonema bromeliae SPC951</name>
    <dbReference type="NCBI Taxonomy" id="385972"/>
    <lineage>
        <taxon>Bacteria</taxon>
        <taxon>Bacillati</taxon>
        <taxon>Cyanobacteriota</taxon>
        <taxon>Cyanophyceae</taxon>
        <taxon>Nostocales</taxon>
        <taxon>Scytonemataceae</taxon>
        <taxon>Brasilonema</taxon>
        <taxon>Bromeliae group (in: Brasilonema)</taxon>
    </lineage>
</organism>
<dbReference type="InterPro" id="IPR019775">
    <property type="entry name" value="WD40_repeat_CS"/>
</dbReference>
<evidence type="ECO:0000256" key="2">
    <source>
        <dbReference type="ARBA" id="ARBA00022737"/>
    </source>
</evidence>
<dbReference type="PRINTS" id="PR00320">
    <property type="entry name" value="GPROTEINBRPT"/>
</dbReference>
<dbReference type="PROSITE" id="PS00678">
    <property type="entry name" value="WD_REPEATS_1"/>
    <property type="match status" value="1"/>
</dbReference>
<keyword evidence="2" id="KW-0677">Repeat</keyword>
<feature type="repeat" description="WD" evidence="3">
    <location>
        <begin position="214"/>
        <end position="255"/>
    </location>
</feature>
<dbReference type="InterPro" id="IPR001680">
    <property type="entry name" value="WD40_rpt"/>
</dbReference>
<dbReference type="PANTHER" id="PTHR22847">
    <property type="entry name" value="WD40 REPEAT PROTEIN"/>
    <property type="match status" value="1"/>
</dbReference>
<dbReference type="CDD" id="cd00200">
    <property type="entry name" value="WD40"/>
    <property type="match status" value="1"/>
</dbReference>
<comment type="caution">
    <text evidence="4">The sequence shown here is derived from an EMBL/GenBank/DDBJ whole genome shotgun (WGS) entry which is preliminary data.</text>
</comment>
<dbReference type="PROSITE" id="PS50294">
    <property type="entry name" value="WD_REPEATS_REGION"/>
    <property type="match status" value="4"/>
</dbReference>
<evidence type="ECO:0000313" key="5">
    <source>
        <dbReference type="Proteomes" id="UP000718564"/>
    </source>
</evidence>
<dbReference type="InterPro" id="IPR020472">
    <property type="entry name" value="WD40_PAC1"/>
</dbReference>
<keyword evidence="1 3" id="KW-0853">WD repeat</keyword>
<reference evidence="4 5" key="1">
    <citation type="submission" date="2018-06" db="EMBL/GenBank/DDBJ databases">
        <title>Comparative genomics of Brasilonema spp. strains.</title>
        <authorList>
            <person name="Alvarenga D.O."/>
            <person name="Fiore M.F."/>
            <person name="Varani A.M."/>
        </authorList>
    </citation>
    <scope>NUCLEOTIDE SEQUENCE [LARGE SCALE GENOMIC DNA]</scope>
    <source>
        <strain evidence="4 5">SPC951</strain>
    </source>
</reference>
<evidence type="ECO:0000313" key="4">
    <source>
        <dbReference type="EMBL" id="NMG19984.1"/>
    </source>
</evidence>
<proteinExistence type="predicted"/>
<feature type="repeat" description="WD" evidence="3">
    <location>
        <begin position="256"/>
        <end position="296"/>
    </location>
</feature>
<dbReference type="PROSITE" id="PS50082">
    <property type="entry name" value="WD_REPEATS_2"/>
    <property type="match status" value="7"/>
</dbReference>
<dbReference type="Proteomes" id="UP000718564">
    <property type="component" value="Unassembled WGS sequence"/>
</dbReference>
<gene>
    <name evidence="4" type="ORF">DP116_11135</name>
</gene>
<dbReference type="SUPFAM" id="SSF50978">
    <property type="entry name" value="WD40 repeat-like"/>
    <property type="match status" value="1"/>
</dbReference>
<dbReference type="SMART" id="SM00320">
    <property type="entry name" value="WD40"/>
    <property type="match status" value="7"/>
</dbReference>
<dbReference type="InterPro" id="IPR015943">
    <property type="entry name" value="WD40/YVTN_repeat-like_dom_sf"/>
</dbReference>
<feature type="repeat" description="WD" evidence="3">
    <location>
        <begin position="171"/>
        <end position="212"/>
    </location>
</feature>
<evidence type="ECO:0000256" key="3">
    <source>
        <dbReference type="PROSITE-ProRule" id="PRU00221"/>
    </source>
</evidence>
<protein>
    <submittedName>
        <fullName evidence="4">WD40 repeat domain-containing protein</fullName>
    </submittedName>
</protein>
<keyword evidence="5" id="KW-1185">Reference proteome</keyword>
<feature type="repeat" description="WD" evidence="3">
    <location>
        <begin position="130"/>
        <end position="156"/>
    </location>
</feature>
<dbReference type="InterPro" id="IPR036322">
    <property type="entry name" value="WD40_repeat_dom_sf"/>
</dbReference>
<feature type="repeat" description="WD" evidence="3">
    <location>
        <begin position="297"/>
        <end position="332"/>
    </location>
</feature>
<accession>A0ABX1P6S0</accession>
<evidence type="ECO:0000256" key="1">
    <source>
        <dbReference type="ARBA" id="ARBA00022574"/>
    </source>
</evidence>
<dbReference type="Gene3D" id="2.130.10.10">
    <property type="entry name" value="YVTN repeat-like/Quinoprotein amine dehydrogenase"/>
    <property type="match status" value="3"/>
</dbReference>
<dbReference type="Pfam" id="PF00400">
    <property type="entry name" value="WD40"/>
    <property type="match status" value="7"/>
</dbReference>
<sequence length="332" mass="35766">MSVAGAVAITSLIQIPSASPVEFQVTPVAQPSSVANPQLLYTFTEHSGTIQSLAFTPDSRILISGGYDNEGIIRLWDMTTGRRKGIIKRAHKTAVESIVISPDGQTLASCSDDNTINLWNLKSYKFTRSFVEHTSNVLSLAMTPNGKVLVSGALDGIRMWDLLQQRPLATLTRFDNSINTVAISPDGQTLASGDNVGVIKLWDLNSGRLIRTISGAHSNTVTKIVFTPDGRSFISASRDRTIKLWSVTTGQSVRALTGHNNWVNDIAINPNGQTLASAAKDGIKLWNLTTGELITTLYGHSDWVSAIAFSPDGTKLASGGFDTRVNVWLLGL</sequence>
<feature type="repeat" description="WD" evidence="3">
    <location>
        <begin position="43"/>
        <end position="69"/>
    </location>
</feature>
<dbReference type="RefSeq" id="WP_169155255.1">
    <property type="nucleotide sequence ID" value="NZ_CAWPJE010000045.1"/>
</dbReference>
<dbReference type="PANTHER" id="PTHR22847:SF637">
    <property type="entry name" value="WD REPEAT DOMAIN 5B"/>
    <property type="match status" value="1"/>
</dbReference>
<name>A0ABX1P6S0_9CYAN</name>